<keyword evidence="2" id="KW-0813">Transport</keyword>
<comment type="caution">
    <text evidence="8">The sequence shown here is derived from an EMBL/GenBank/DDBJ whole genome shotgun (WGS) entry which is preliminary data.</text>
</comment>
<evidence type="ECO:0000256" key="4">
    <source>
        <dbReference type="ARBA" id="ARBA00022840"/>
    </source>
</evidence>
<keyword evidence="5" id="KW-0029">Amino-acid transport</keyword>
<dbReference type="RefSeq" id="WP_239141567.1">
    <property type="nucleotide sequence ID" value="NZ_BONW01000035.1"/>
</dbReference>
<keyword evidence="4 8" id="KW-0067">ATP-binding</keyword>
<accession>A0ABQ4E956</accession>
<dbReference type="Gene3D" id="3.40.50.300">
    <property type="entry name" value="P-loop containing nucleotide triphosphate hydrolases"/>
    <property type="match status" value="1"/>
</dbReference>
<evidence type="ECO:0000256" key="1">
    <source>
        <dbReference type="ARBA" id="ARBA00005417"/>
    </source>
</evidence>
<evidence type="ECO:0000259" key="7">
    <source>
        <dbReference type="PROSITE" id="PS50893"/>
    </source>
</evidence>
<dbReference type="SUPFAM" id="SSF52540">
    <property type="entry name" value="P-loop containing nucleoside triphosphate hydrolases"/>
    <property type="match status" value="1"/>
</dbReference>
<evidence type="ECO:0000313" key="8">
    <source>
        <dbReference type="EMBL" id="GIG91248.1"/>
    </source>
</evidence>
<gene>
    <name evidence="8" type="ORF">Pen02_61840</name>
</gene>
<evidence type="ECO:0000256" key="2">
    <source>
        <dbReference type="ARBA" id="ARBA00022448"/>
    </source>
</evidence>
<evidence type="ECO:0000256" key="3">
    <source>
        <dbReference type="ARBA" id="ARBA00022741"/>
    </source>
</evidence>
<feature type="region of interest" description="Disordered" evidence="6">
    <location>
        <begin position="240"/>
        <end position="299"/>
    </location>
</feature>
<reference evidence="8 9" key="1">
    <citation type="submission" date="2021-01" db="EMBL/GenBank/DDBJ databases">
        <title>Whole genome shotgun sequence of Plantactinospora endophytica NBRC 110450.</title>
        <authorList>
            <person name="Komaki H."/>
            <person name="Tamura T."/>
        </authorList>
    </citation>
    <scope>NUCLEOTIDE SEQUENCE [LARGE SCALE GENOMIC DNA]</scope>
    <source>
        <strain evidence="8 9">NBRC 110450</strain>
    </source>
</reference>
<evidence type="ECO:0000256" key="6">
    <source>
        <dbReference type="SAM" id="MobiDB-lite"/>
    </source>
</evidence>
<dbReference type="InterPro" id="IPR027417">
    <property type="entry name" value="P-loop_NTPase"/>
</dbReference>
<dbReference type="CDD" id="cd03224">
    <property type="entry name" value="ABC_TM1139_LivF_branched"/>
    <property type="match status" value="1"/>
</dbReference>
<dbReference type="GO" id="GO:0005524">
    <property type="term" value="F:ATP binding"/>
    <property type="evidence" value="ECO:0007669"/>
    <property type="project" value="UniProtKB-KW"/>
</dbReference>
<evidence type="ECO:0000313" key="9">
    <source>
        <dbReference type="Proteomes" id="UP000646749"/>
    </source>
</evidence>
<dbReference type="PROSITE" id="PS00211">
    <property type="entry name" value="ABC_TRANSPORTER_1"/>
    <property type="match status" value="1"/>
</dbReference>
<evidence type="ECO:0000256" key="5">
    <source>
        <dbReference type="ARBA" id="ARBA00022970"/>
    </source>
</evidence>
<dbReference type="InterPro" id="IPR003593">
    <property type="entry name" value="AAA+_ATPase"/>
</dbReference>
<dbReference type="SMART" id="SM00382">
    <property type="entry name" value="AAA"/>
    <property type="match status" value="1"/>
</dbReference>
<dbReference type="PANTHER" id="PTHR43820:SF4">
    <property type="entry name" value="HIGH-AFFINITY BRANCHED-CHAIN AMINO ACID TRANSPORT ATP-BINDING PROTEIN LIVF"/>
    <property type="match status" value="1"/>
</dbReference>
<dbReference type="Proteomes" id="UP000646749">
    <property type="component" value="Unassembled WGS sequence"/>
</dbReference>
<protein>
    <submittedName>
        <fullName evidence="8">ABC transporter ATP-binding protein</fullName>
    </submittedName>
</protein>
<dbReference type="InterPro" id="IPR017871">
    <property type="entry name" value="ABC_transporter-like_CS"/>
</dbReference>
<sequence length="299" mass="30694">MLRIRGLSAGYDGGTVLHDVDLDVPAGSVQALVGRNGAGKSTLVHAVAGLLRPYRGIVAVDGADLAGRPAHRVARAGVGLVPQGRRVFPRLSVAEHLTLAASLRRRGASRSGPNWTVPGVLELLPRLAERLDHRGNQLSGGEQQMLAIARALLTQPRVLLLDEPGEGLAPDLAARVRDLVTRLAGAGLCILLVEQQLQHAIEVADRIAVLDYGRLVFADSTAAVRADPAPVEAVLSVAGAATPDGTGPIPPGQEPTARTGPDSARPGPTGGPDGLVLNSDSSVHPTSSATTTSPSSSAP</sequence>
<dbReference type="Pfam" id="PF00005">
    <property type="entry name" value="ABC_tran"/>
    <property type="match status" value="1"/>
</dbReference>
<dbReference type="PANTHER" id="PTHR43820">
    <property type="entry name" value="HIGH-AFFINITY BRANCHED-CHAIN AMINO ACID TRANSPORT ATP-BINDING PROTEIN LIVF"/>
    <property type="match status" value="1"/>
</dbReference>
<dbReference type="InterPro" id="IPR052156">
    <property type="entry name" value="BCAA_Transport_ATP-bd_LivF"/>
</dbReference>
<dbReference type="PROSITE" id="PS50893">
    <property type="entry name" value="ABC_TRANSPORTER_2"/>
    <property type="match status" value="1"/>
</dbReference>
<feature type="domain" description="ABC transporter" evidence="7">
    <location>
        <begin position="2"/>
        <end position="237"/>
    </location>
</feature>
<proteinExistence type="inferred from homology"/>
<keyword evidence="9" id="KW-1185">Reference proteome</keyword>
<name>A0ABQ4E956_9ACTN</name>
<keyword evidence="3" id="KW-0547">Nucleotide-binding</keyword>
<dbReference type="InterPro" id="IPR003439">
    <property type="entry name" value="ABC_transporter-like_ATP-bd"/>
</dbReference>
<feature type="compositionally biased region" description="Low complexity" evidence="6">
    <location>
        <begin position="285"/>
        <end position="299"/>
    </location>
</feature>
<dbReference type="EMBL" id="BONW01000035">
    <property type="protein sequence ID" value="GIG91248.1"/>
    <property type="molecule type" value="Genomic_DNA"/>
</dbReference>
<organism evidence="8 9">
    <name type="scientific">Plantactinospora endophytica</name>
    <dbReference type="NCBI Taxonomy" id="673535"/>
    <lineage>
        <taxon>Bacteria</taxon>
        <taxon>Bacillati</taxon>
        <taxon>Actinomycetota</taxon>
        <taxon>Actinomycetes</taxon>
        <taxon>Micromonosporales</taxon>
        <taxon>Micromonosporaceae</taxon>
        <taxon>Plantactinospora</taxon>
    </lineage>
</organism>
<comment type="similarity">
    <text evidence="1">Belongs to the ABC transporter superfamily.</text>
</comment>